<feature type="compositionally biased region" description="Polar residues" evidence="1">
    <location>
        <begin position="1"/>
        <end position="11"/>
    </location>
</feature>
<name>A0AAU9UXG0_EUPED</name>
<proteinExistence type="predicted"/>
<accession>A0AAU9UXG0</accession>
<feature type="region of interest" description="Disordered" evidence="1">
    <location>
        <begin position="1"/>
        <end position="51"/>
    </location>
</feature>
<sequence length="114" mass="12702">MVNLTSTNEQAASAIGEGSSSLRAPLPPRNHHNWGGSLGRRRSELKDKEPTTLTELEELAKKAAKLMDKYGGTPENNYVVAMDLLRQQYNMNFVVVCEKCKGSHLYDNIIAPER</sequence>
<dbReference type="Proteomes" id="UP001153954">
    <property type="component" value="Unassembled WGS sequence"/>
</dbReference>
<keyword evidence="3" id="KW-1185">Reference proteome</keyword>
<evidence type="ECO:0000313" key="2">
    <source>
        <dbReference type="EMBL" id="CAH2102678.1"/>
    </source>
</evidence>
<evidence type="ECO:0000256" key="1">
    <source>
        <dbReference type="SAM" id="MobiDB-lite"/>
    </source>
</evidence>
<organism evidence="2 3">
    <name type="scientific">Euphydryas editha</name>
    <name type="common">Edith's checkerspot</name>
    <dbReference type="NCBI Taxonomy" id="104508"/>
    <lineage>
        <taxon>Eukaryota</taxon>
        <taxon>Metazoa</taxon>
        <taxon>Ecdysozoa</taxon>
        <taxon>Arthropoda</taxon>
        <taxon>Hexapoda</taxon>
        <taxon>Insecta</taxon>
        <taxon>Pterygota</taxon>
        <taxon>Neoptera</taxon>
        <taxon>Endopterygota</taxon>
        <taxon>Lepidoptera</taxon>
        <taxon>Glossata</taxon>
        <taxon>Ditrysia</taxon>
        <taxon>Papilionoidea</taxon>
        <taxon>Nymphalidae</taxon>
        <taxon>Nymphalinae</taxon>
        <taxon>Euphydryas</taxon>
    </lineage>
</organism>
<reference evidence="2" key="1">
    <citation type="submission" date="2022-03" db="EMBL/GenBank/DDBJ databases">
        <authorList>
            <person name="Tunstrom K."/>
        </authorList>
    </citation>
    <scope>NUCLEOTIDE SEQUENCE</scope>
</reference>
<dbReference type="EMBL" id="CAKOGL010000025">
    <property type="protein sequence ID" value="CAH2102678.1"/>
    <property type="molecule type" value="Genomic_DNA"/>
</dbReference>
<dbReference type="AlphaFoldDB" id="A0AAU9UXG0"/>
<gene>
    <name evidence="2" type="ORF">EEDITHA_LOCUS17274</name>
</gene>
<comment type="caution">
    <text evidence="2">The sequence shown here is derived from an EMBL/GenBank/DDBJ whole genome shotgun (WGS) entry which is preliminary data.</text>
</comment>
<protein>
    <submittedName>
        <fullName evidence="2">Uncharacterized protein</fullName>
    </submittedName>
</protein>
<evidence type="ECO:0000313" key="3">
    <source>
        <dbReference type="Proteomes" id="UP001153954"/>
    </source>
</evidence>
<feature type="compositionally biased region" description="Basic and acidic residues" evidence="1">
    <location>
        <begin position="41"/>
        <end position="50"/>
    </location>
</feature>